<dbReference type="PROSITE" id="PS50048">
    <property type="entry name" value="ZN2_CY6_FUNGAL_2"/>
    <property type="match status" value="1"/>
</dbReference>
<dbReference type="InterPro" id="IPR036864">
    <property type="entry name" value="Zn2-C6_fun-type_DNA-bd_sf"/>
</dbReference>
<feature type="compositionally biased region" description="Polar residues" evidence="4">
    <location>
        <begin position="84"/>
        <end position="101"/>
    </location>
</feature>
<dbReference type="Proteomes" id="UP001629113">
    <property type="component" value="Unassembled WGS sequence"/>
</dbReference>
<name>A0ABR4PJL4_9HELO</name>
<protein>
    <submittedName>
        <fullName evidence="6">Fungal specific transcription factor domain-containing protein</fullName>
    </submittedName>
</protein>
<dbReference type="PANTHER" id="PTHR31001:SF40">
    <property type="entry name" value="ZN(II)2CYS6 TRANSCRIPTION FACTOR (EUROFUNG)"/>
    <property type="match status" value="1"/>
</dbReference>
<dbReference type="Pfam" id="PF00172">
    <property type="entry name" value="Zn_clus"/>
    <property type="match status" value="1"/>
</dbReference>
<evidence type="ECO:0000313" key="6">
    <source>
        <dbReference type="EMBL" id="KAL3423171.1"/>
    </source>
</evidence>
<evidence type="ECO:0000256" key="3">
    <source>
        <dbReference type="ARBA" id="ARBA00023242"/>
    </source>
</evidence>
<evidence type="ECO:0000256" key="1">
    <source>
        <dbReference type="ARBA" id="ARBA00004123"/>
    </source>
</evidence>
<dbReference type="PANTHER" id="PTHR31001">
    <property type="entry name" value="UNCHARACTERIZED TRANSCRIPTIONAL REGULATORY PROTEIN"/>
    <property type="match status" value="1"/>
</dbReference>
<evidence type="ECO:0000256" key="4">
    <source>
        <dbReference type="SAM" id="MobiDB-lite"/>
    </source>
</evidence>
<dbReference type="InterPro" id="IPR007219">
    <property type="entry name" value="XnlR_reg_dom"/>
</dbReference>
<keyword evidence="7" id="KW-1185">Reference proteome</keyword>
<sequence>MPPERARKITRNRQALSCVTCRQRKVRCGKEHPSCESCLKIGEQCVYGTAATAAAAGAALKEGSGTPSRETEAPSKRPAALIPSPTSSQTLPPNTLPTSPKQKVPVDQSIHGSPNQTQVLLEEAGRLKIQDVPVAKLHGHLSLRDHLRPRYTESTFWGLIEGEEDLCDQVVPQNYTKRRHNCPERSTDDHVEMCVLMASCKDIPPRAICDVLLHIFFVGVQPIYPLIDEVSFLAKYNKFWDWCQQDITTTIPHEDVDNDHTFLVLLFSVIYCAAVTAPQESWLAMFLDDIPKADFVSKLKTLYSSGLIFCKYTRYPTLNTLVALLLAHSCSTLDGEPLDDSQFVGLVLRMAQTLGLHRESAVSHFTEDSEIRRRVWWHIVWLDVHASIMNGLPVNFGGSSGQSDTAMIRSALSNGISKAAMCKIIDLPPPSTEGGNSSFITYTIGRYETAKFEHNLFERLHGTRGLVQSDLDALLSDIRKLHARLSDLIAILPVEGIPERGFMPSKVANATPATHKNLYGDHTNEPTVFTSWARIMLTMFKTESAILLQKTFLGGRFVDKEQSSKVWYRTVQLCLSHLRTYLQIAGTKAFRPYRWFPVTRLPPILPLFVLLIHLRRSPTSPGTKMVRYFVDEIMEGLSKEEIVMADSSLRSNVVILAWTFLKALRSSLDSPASQSLLSSATTNGSDPTSPWQEYSQYSSFPSVTTMPSSNDGSQSRDTTLDISSLEAWSSSIVGADDFFPPMA</sequence>
<feature type="region of interest" description="Disordered" evidence="4">
    <location>
        <begin position="60"/>
        <end position="113"/>
    </location>
</feature>
<dbReference type="Gene3D" id="4.10.240.10">
    <property type="entry name" value="Zn(2)-C6 fungal-type DNA-binding domain"/>
    <property type="match status" value="1"/>
</dbReference>
<keyword evidence="2" id="KW-0479">Metal-binding</keyword>
<dbReference type="PROSITE" id="PS00463">
    <property type="entry name" value="ZN2_CY6_FUNGAL_1"/>
    <property type="match status" value="1"/>
</dbReference>
<reference evidence="6 7" key="1">
    <citation type="submission" date="2024-06" db="EMBL/GenBank/DDBJ databases">
        <title>Complete genome of Phlyctema vagabunda strain 19-DSS-EL-015.</title>
        <authorList>
            <person name="Fiorenzani C."/>
        </authorList>
    </citation>
    <scope>NUCLEOTIDE SEQUENCE [LARGE SCALE GENOMIC DNA]</scope>
    <source>
        <strain evidence="6 7">19-DSS-EL-015</strain>
    </source>
</reference>
<feature type="region of interest" description="Disordered" evidence="4">
    <location>
        <begin position="700"/>
        <end position="720"/>
    </location>
</feature>
<evidence type="ECO:0000256" key="2">
    <source>
        <dbReference type="ARBA" id="ARBA00022723"/>
    </source>
</evidence>
<dbReference type="EMBL" id="JBFCZG010000004">
    <property type="protein sequence ID" value="KAL3423171.1"/>
    <property type="molecule type" value="Genomic_DNA"/>
</dbReference>
<dbReference type="CDD" id="cd00067">
    <property type="entry name" value="GAL4"/>
    <property type="match status" value="1"/>
</dbReference>
<evidence type="ECO:0000313" key="7">
    <source>
        <dbReference type="Proteomes" id="UP001629113"/>
    </source>
</evidence>
<gene>
    <name evidence="6" type="ORF">PVAG01_04918</name>
</gene>
<comment type="subcellular location">
    <subcellularLocation>
        <location evidence="1">Nucleus</location>
    </subcellularLocation>
</comment>
<dbReference type="Pfam" id="PF04082">
    <property type="entry name" value="Fungal_trans"/>
    <property type="match status" value="1"/>
</dbReference>
<dbReference type="CDD" id="cd12148">
    <property type="entry name" value="fungal_TF_MHR"/>
    <property type="match status" value="1"/>
</dbReference>
<proteinExistence type="predicted"/>
<feature type="domain" description="Zn(2)-C6 fungal-type" evidence="5">
    <location>
        <begin position="17"/>
        <end position="47"/>
    </location>
</feature>
<organism evidence="6 7">
    <name type="scientific">Phlyctema vagabunda</name>
    <dbReference type="NCBI Taxonomy" id="108571"/>
    <lineage>
        <taxon>Eukaryota</taxon>
        <taxon>Fungi</taxon>
        <taxon>Dikarya</taxon>
        <taxon>Ascomycota</taxon>
        <taxon>Pezizomycotina</taxon>
        <taxon>Leotiomycetes</taxon>
        <taxon>Helotiales</taxon>
        <taxon>Dermateaceae</taxon>
        <taxon>Phlyctema</taxon>
    </lineage>
</organism>
<comment type="caution">
    <text evidence="6">The sequence shown here is derived from an EMBL/GenBank/DDBJ whole genome shotgun (WGS) entry which is preliminary data.</text>
</comment>
<evidence type="ECO:0000259" key="5">
    <source>
        <dbReference type="PROSITE" id="PS50048"/>
    </source>
</evidence>
<dbReference type="InterPro" id="IPR001138">
    <property type="entry name" value="Zn2Cys6_DnaBD"/>
</dbReference>
<dbReference type="SMART" id="SM00906">
    <property type="entry name" value="Fungal_trans"/>
    <property type="match status" value="1"/>
</dbReference>
<accession>A0ABR4PJL4</accession>
<dbReference type="SMART" id="SM00066">
    <property type="entry name" value="GAL4"/>
    <property type="match status" value="1"/>
</dbReference>
<dbReference type="SUPFAM" id="SSF57701">
    <property type="entry name" value="Zn2/Cys6 DNA-binding domain"/>
    <property type="match status" value="1"/>
</dbReference>
<keyword evidence="3" id="KW-0539">Nucleus</keyword>
<dbReference type="InterPro" id="IPR050613">
    <property type="entry name" value="Sec_Metabolite_Reg"/>
</dbReference>